<dbReference type="Gramene" id="CDP10910">
    <property type="protein sequence ID" value="CDP10910"/>
    <property type="gene ID" value="GSCOC_T00031867001"/>
</dbReference>
<evidence type="ECO:0000256" key="13">
    <source>
        <dbReference type="ARBA" id="ARBA00056882"/>
    </source>
</evidence>
<comment type="function">
    <text evidence="13">Seems to be involved in non-photochemical quenching, a process maintains the balance between dissipation and utilization of light energy to minimize generation of oxidizing molecules, thereby protecting the plant against photo-oxidative damage.</text>
</comment>
<evidence type="ECO:0000256" key="3">
    <source>
        <dbReference type="ARBA" id="ARBA00022531"/>
    </source>
</evidence>
<evidence type="ECO:0000256" key="14">
    <source>
        <dbReference type="ARBA" id="ARBA00071209"/>
    </source>
</evidence>
<keyword evidence="9" id="KW-0793">Thylakoid</keyword>
<protein>
    <recommendedName>
        <fullName evidence="14">Photosystem II 22 kDa protein, chloroplastic</fullName>
    </recommendedName>
    <alternativeName>
        <fullName evidence="15">CP22</fullName>
    </alternativeName>
</protein>
<dbReference type="SUPFAM" id="SSF103511">
    <property type="entry name" value="Chlorophyll a-b binding protein"/>
    <property type="match status" value="1"/>
</dbReference>
<evidence type="ECO:0000256" key="15">
    <source>
        <dbReference type="ARBA" id="ARBA00081690"/>
    </source>
</evidence>
<dbReference type="InterPro" id="IPR022796">
    <property type="entry name" value="Chloroa_b-bind"/>
</dbReference>
<sequence length="271" mass="28395">MAQAMLLTASVPSSHAGDLKRSEPLLQRIRPKPISHLFFSPLPTSSSSSYCPLTTVAVFKSKTKAPAKKPAAATKPKEKVEDGIFGTSGGIGFTKENELFVGRVAMLGFAASILGEAITGKGILAQLNLETGIPIYEAEPLLLFFILFNLLGAIGALGDRGRFVDDAPGIEGAVVPPGKGLRGALGLREGGPLFGFTKANELFVGRLAQLGIAFSIIGEIITGKGALAQLNIETGVPITEIEPLIIFNVVFFFVAAINPGTGKFVTDEEDA</sequence>
<dbReference type="EMBL" id="HG739133">
    <property type="protein sequence ID" value="CDP10910.1"/>
    <property type="molecule type" value="Genomic_DNA"/>
</dbReference>
<dbReference type="Gene3D" id="1.10.3460.10">
    <property type="entry name" value="Chlorophyll a/b binding protein domain"/>
    <property type="match status" value="2"/>
</dbReference>
<dbReference type="InParanoid" id="A0A068UQT4"/>
<reference evidence="17" key="1">
    <citation type="journal article" date="2014" name="Science">
        <title>The coffee genome provides insight into the convergent evolution of caffeine biosynthesis.</title>
        <authorList>
            <person name="Denoeud F."/>
            <person name="Carretero-Paulet L."/>
            <person name="Dereeper A."/>
            <person name="Droc G."/>
            <person name="Guyot R."/>
            <person name="Pietrella M."/>
            <person name="Zheng C."/>
            <person name="Alberti A."/>
            <person name="Anthony F."/>
            <person name="Aprea G."/>
            <person name="Aury J.M."/>
            <person name="Bento P."/>
            <person name="Bernard M."/>
            <person name="Bocs S."/>
            <person name="Campa C."/>
            <person name="Cenci A."/>
            <person name="Combes M.C."/>
            <person name="Crouzillat D."/>
            <person name="Da Silva C."/>
            <person name="Daddiego L."/>
            <person name="De Bellis F."/>
            <person name="Dussert S."/>
            <person name="Garsmeur O."/>
            <person name="Gayraud T."/>
            <person name="Guignon V."/>
            <person name="Jahn K."/>
            <person name="Jamilloux V."/>
            <person name="Joet T."/>
            <person name="Labadie K."/>
            <person name="Lan T."/>
            <person name="Leclercq J."/>
            <person name="Lepelley M."/>
            <person name="Leroy T."/>
            <person name="Li L.T."/>
            <person name="Librado P."/>
            <person name="Lopez L."/>
            <person name="Munoz A."/>
            <person name="Noel B."/>
            <person name="Pallavicini A."/>
            <person name="Perrotta G."/>
            <person name="Poncet V."/>
            <person name="Pot D."/>
            <person name="Priyono X."/>
            <person name="Rigoreau M."/>
            <person name="Rouard M."/>
            <person name="Rozas J."/>
            <person name="Tranchant-Dubreuil C."/>
            <person name="VanBuren R."/>
            <person name="Zhang Q."/>
            <person name="Andrade A.C."/>
            <person name="Argout X."/>
            <person name="Bertrand B."/>
            <person name="de Kochko A."/>
            <person name="Graziosi G."/>
            <person name="Henry R.J."/>
            <person name="Jayarama X."/>
            <person name="Ming R."/>
            <person name="Nagai C."/>
            <person name="Rounsley S."/>
            <person name="Sankoff D."/>
            <person name="Giuliano G."/>
            <person name="Albert V.A."/>
            <person name="Wincker P."/>
            <person name="Lashermes P."/>
        </authorList>
    </citation>
    <scope>NUCLEOTIDE SEQUENCE [LARGE SCALE GENOMIC DNA]</scope>
    <source>
        <strain evidence="17">cv. DH200-94</strain>
    </source>
</reference>
<evidence type="ECO:0000313" key="16">
    <source>
        <dbReference type="EMBL" id="CDP10910.1"/>
    </source>
</evidence>
<gene>
    <name evidence="16" type="ORF">GSCOC_T00031867001</name>
</gene>
<dbReference type="FunCoup" id="A0A068UQT4">
    <property type="interactions" value="1199"/>
</dbReference>
<keyword evidence="7" id="KW-0809">Transit peptide</keyword>
<keyword evidence="17" id="KW-1185">Reference proteome</keyword>
<keyword evidence="10" id="KW-0472">Membrane</keyword>
<comment type="similarity">
    <text evidence="12">Belongs to the ELIP/psbS family.</text>
</comment>
<dbReference type="STRING" id="49390.A0A068UQT4"/>
<evidence type="ECO:0000313" key="17">
    <source>
        <dbReference type="Proteomes" id="UP000295252"/>
    </source>
</evidence>
<dbReference type="AlphaFoldDB" id="A0A068UQT4"/>
<evidence type="ECO:0000256" key="9">
    <source>
        <dbReference type="ARBA" id="ARBA00023078"/>
    </source>
</evidence>
<dbReference type="GO" id="GO:0009523">
    <property type="term" value="C:photosystem II"/>
    <property type="evidence" value="ECO:0007669"/>
    <property type="project" value="UniProtKB-KW"/>
</dbReference>
<proteinExistence type="inferred from homology"/>
<evidence type="ECO:0000256" key="7">
    <source>
        <dbReference type="ARBA" id="ARBA00022946"/>
    </source>
</evidence>
<keyword evidence="2" id="KW-0150">Chloroplast</keyword>
<evidence type="ECO:0000256" key="12">
    <source>
        <dbReference type="ARBA" id="ARBA00037956"/>
    </source>
</evidence>
<keyword evidence="8" id="KW-1133">Transmembrane helix</keyword>
<evidence type="ECO:0000256" key="8">
    <source>
        <dbReference type="ARBA" id="ARBA00022989"/>
    </source>
</evidence>
<dbReference type="OMA" id="NAAQISW"/>
<dbReference type="GO" id="GO:0009535">
    <property type="term" value="C:chloroplast thylakoid membrane"/>
    <property type="evidence" value="ECO:0007669"/>
    <property type="project" value="UniProtKB-SubCell"/>
</dbReference>
<evidence type="ECO:0000256" key="4">
    <source>
        <dbReference type="ARBA" id="ARBA00022640"/>
    </source>
</evidence>
<dbReference type="FunFam" id="1.10.3460.10:FF:000008">
    <property type="entry name" value="Photosystem II 22 kDa protein, chloroplastic"/>
    <property type="match status" value="2"/>
</dbReference>
<dbReference type="OrthoDB" id="48883at2759"/>
<dbReference type="PANTHER" id="PTHR14154">
    <property type="entry name" value="UPF0041 BRAIN PROTEIN 44-RELATED"/>
    <property type="match status" value="1"/>
</dbReference>
<keyword evidence="5" id="KW-0812">Transmembrane</keyword>
<dbReference type="Proteomes" id="UP000295252">
    <property type="component" value="Chromosome II"/>
</dbReference>
<evidence type="ECO:0000256" key="5">
    <source>
        <dbReference type="ARBA" id="ARBA00022692"/>
    </source>
</evidence>
<dbReference type="GO" id="GO:0015979">
    <property type="term" value="P:photosynthesis"/>
    <property type="evidence" value="ECO:0007669"/>
    <property type="project" value="UniProtKB-KW"/>
</dbReference>
<organism evidence="16 17">
    <name type="scientific">Coffea canephora</name>
    <name type="common">Robusta coffee</name>
    <dbReference type="NCBI Taxonomy" id="49390"/>
    <lineage>
        <taxon>Eukaryota</taxon>
        <taxon>Viridiplantae</taxon>
        <taxon>Streptophyta</taxon>
        <taxon>Embryophyta</taxon>
        <taxon>Tracheophyta</taxon>
        <taxon>Spermatophyta</taxon>
        <taxon>Magnoliopsida</taxon>
        <taxon>eudicotyledons</taxon>
        <taxon>Gunneridae</taxon>
        <taxon>Pentapetalae</taxon>
        <taxon>asterids</taxon>
        <taxon>lamiids</taxon>
        <taxon>Gentianales</taxon>
        <taxon>Rubiaceae</taxon>
        <taxon>Ixoroideae</taxon>
        <taxon>Gardenieae complex</taxon>
        <taxon>Bertiereae - Coffeeae clade</taxon>
        <taxon>Coffeeae</taxon>
        <taxon>Coffea</taxon>
    </lineage>
</organism>
<evidence type="ECO:0000256" key="1">
    <source>
        <dbReference type="ARBA" id="ARBA00004454"/>
    </source>
</evidence>
<evidence type="ECO:0000256" key="10">
    <source>
        <dbReference type="ARBA" id="ARBA00023136"/>
    </source>
</evidence>
<accession>A0A068UQT4</accession>
<keyword evidence="4" id="KW-0934">Plastid</keyword>
<evidence type="ECO:0000256" key="6">
    <source>
        <dbReference type="ARBA" id="ARBA00022737"/>
    </source>
</evidence>
<dbReference type="PhylomeDB" id="A0A068UQT4"/>
<evidence type="ECO:0000256" key="11">
    <source>
        <dbReference type="ARBA" id="ARBA00023276"/>
    </source>
</evidence>
<dbReference type="Pfam" id="PF00504">
    <property type="entry name" value="Chloroa_b-bind"/>
    <property type="match status" value="1"/>
</dbReference>
<keyword evidence="3" id="KW-0602">Photosynthesis</keyword>
<keyword evidence="11" id="KW-0604">Photosystem II</keyword>
<evidence type="ECO:0000256" key="2">
    <source>
        <dbReference type="ARBA" id="ARBA00022528"/>
    </source>
</evidence>
<keyword evidence="6" id="KW-0677">Repeat</keyword>
<name>A0A068UQT4_COFCA</name>
<comment type="subcellular location">
    <subcellularLocation>
        <location evidence="1">Plastid</location>
        <location evidence="1">Chloroplast thylakoid membrane</location>
        <topology evidence="1">Multi-pass membrane protein</topology>
    </subcellularLocation>
</comment>